<dbReference type="Gene3D" id="1.10.510.10">
    <property type="entry name" value="Transferase(Phosphotransferase) domain 1"/>
    <property type="match status" value="1"/>
</dbReference>
<evidence type="ECO:0000256" key="7">
    <source>
        <dbReference type="PROSITE-ProRule" id="PRU10141"/>
    </source>
</evidence>
<dbReference type="PANTHER" id="PTHR43289">
    <property type="entry name" value="MITOGEN-ACTIVATED PROTEIN KINASE KINASE KINASE 20-RELATED"/>
    <property type="match status" value="1"/>
</dbReference>
<feature type="domain" description="Protein kinase" evidence="9">
    <location>
        <begin position="9"/>
        <end position="278"/>
    </location>
</feature>
<keyword evidence="3" id="KW-0808">Transferase</keyword>
<dbReference type="Pfam" id="PF00069">
    <property type="entry name" value="Pkinase"/>
    <property type="match status" value="1"/>
</dbReference>
<evidence type="ECO:0000256" key="3">
    <source>
        <dbReference type="ARBA" id="ARBA00022679"/>
    </source>
</evidence>
<keyword evidence="5 10" id="KW-0418">Kinase</keyword>
<keyword evidence="6 7" id="KW-0067">ATP-binding</keyword>
<gene>
    <name evidence="10" type="ORF">IWH25_03420</name>
</gene>
<dbReference type="PROSITE" id="PS00107">
    <property type="entry name" value="PROTEIN_KINASE_ATP"/>
    <property type="match status" value="1"/>
</dbReference>
<dbReference type="SUPFAM" id="SSF56112">
    <property type="entry name" value="Protein kinase-like (PK-like)"/>
    <property type="match status" value="1"/>
</dbReference>
<feature type="region of interest" description="Disordered" evidence="8">
    <location>
        <begin position="324"/>
        <end position="376"/>
    </location>
</feature>
<dbReference type="EC" id="2.7.11.1" evidence="1"/>
<name>A0A974Y4G5_9RHOO</name>
<evidence type="ECO:0000256" key="2">
    <source>
        <dbReference type="ARBA" id="ARBA00022527"/>
    </source>
</evidence>
<dbReference type="InterPro" id="IPR017441">
    <property type="entry name" value="Protein_kinase_ATP_BS"/>
</dbReference>
<dbReference type="Gene3D" id="3.30.200.20">
    <property type="entry name" value="Phosphorylase Kinase, domain 1"/>
    <property type="match status" value="1"/>
</dbReference>
<keyword evidence="4 7" id="KW-0547">Nucleotide-binding</keyword>
<protein>
    <recommendedName>
        <fullName evidence="1">non-specific serine/threonine protein kinase</fullName>
        <ecNumber evidence="1">2.7.11.1</ecNumber>
    </recommendedName>
</protein>
<evidence type="ECO:0000256" key="5">
    <source>
        <dbReference type="ARBA" id="ARBA00022777"/>
    </source>
</evidence>
<feature type="compositionally biased region" description="Basic and acidic residues" evidence="8">
    <location>
        <begin position="349"/>
        <end position="366"/>
    </location>
</feature>
<dbReference type="PANTHER" id="PTHR43289:SF6">
    <property type="entry name" value="SERINE_THREONINE-PROTEIN KINASE NEKL-3"/>
    <property type="match status" value="1"/>
</dbReference>
<dbReference type="EMBL" id="CP064781">
    <property type="protein sequence ID" value="QRJ64416.1"/>
    <property type="molecule type" value="Genomic_DNA"/>
</dbReference>
<feature type="binding site" evidence="7">
    <location>
        <position position="38"/>
    </location>
    <ligand>
        <name>ATP</name>
        <dbReference type="ChEBI" id="CHEBI:30616"/>
    </ligand>
</feature>
<feature type="compositionally biased region" description="Low complexity" evidence="8">
    <location>
        <begin position="334"/>
        <end position="343"/>
    </location>
</feature>
<dbReference type="GO" id="GO:0004674">
    <property type="term" value="F:protein serine/threonine kinase activity"/>
    <property type="evidence" value="ECO:0007669"/>
    <property type="project" value="UniProtKB-KW"/>
</dbReference>
<evidence type="ECO:0000313" key="10">
    <source>
        <dbReference type="EMBL" id="QRJ64416.1"/>
    </source>
</evidence>
<dbReference type="Proteomes" id="UP000663444">
    <property type="component" value="Chromosome"/>
</dbReference>
<organism evidence="10 11">
    <name type="scientific">Azospira restricta</name>
    <dbReference type="NCBI Taxonomy" id="404405"/>
    <lineage>
        <taxon>Bacteria</taxon>
        <taxon>Pseudomonadati</taxon>
        <taxon>Pseudomonadota</taxon>
        <taxon>Betaproteobacteria</taxon>
        <taxon>Rhodocyclales</taxon>
        <taxon>Rhodocyclaceae</taxon>
        <taxon>Azospira</taxon>
    </lineage>
</organism>
<dbReference type="InterPro" id="IPR011009">
    <property type="entry name" value="Kinase-like_dom_sf"/>
</dbReference>
<dbReference type="KEGG" id="ares:IWH25_03420"/>
<evidence type="ECO:0000259" key="9">
    <source>
        <dbReference type="PROSITE" id="PS50011"/>
    </source>
</evidence>
<dbReference type="SMART" id="SM00220">
    <property type="entry name" value="S_TKc"/>
    <property type="match status" value="1"/>
</dbReference>
<evidence type="ECO:0000256" key="1">
    <source>
        <dbReference type="ARBA" id="ARBA00012513"/>
    </source>
</evidence>
<accession>A0A974Y4G5</accession>
<dbReference type="CDD" id="cd14014">
    <property type="entry name" value="STKc_PknB_like"/>
    <property type="match status" value="1"/>
</dbReference>
<dbReference type="PROSITE" id="PS50011">
    <property type="entry name" value="PROTEIN_KINASE_DOM"/>
    <property type="match status" value="1"/>
</dbReference>
<evidence type="ECO:0000256" key="6">
    <source>
        <dbReference type="ARBA" id="ARBA00022840"/>
    </source>
</evidence>
<evidence type="ECO:0000313" key="11">
    <source>
        <dbReference type="Proteomes" id="UP000663444"/>
    </source>
</evidence>
<sequence length="434" mass="45520">MSLSRLGRYEITGTLGRGAMGVVYRARDPLIERTVALKTVACGTLSASDAEEFEQRFFREAKSAGRLNHPNIVTIHDVGRDGELAWIAMEFLSGRSLRDRLDTGVPLSCERIVEIAAAVADGLAFAHAQGVVHRDVKPANIMVLDNGTVKLTDFGIAQIPGGGLTMAGAVLGSPKYMSPEQVAGQKADGRSDIFSLGTVLYELLTGQPPFSGDNLHATMYQVVHKAPPPPSGCCAGLPPVFDAIVAKAMAKEPAERYQDAAELAADLRRALGAVTPTLSGEAAGIATPSPAATMPAPLWRRPVAVAAGLALLAGAAVMALRPAPSAAPTPTPVAAPAAQAAAEPVPPPHVDKRPVDARPAERKPVRDLPPAKPARPAAAGDWLAALRADLKACDAQPVFRRIVCSERARWRHCPGHWGTVEECPATAAENRPAP</sequence>
<dbReference type="InterPro" id="IPR008271">
    <property type="entry name" value="Ser/Thr_kinase_AS"/>
</dbReference>
<dbReference type="RefSeq" id="WP_203387958.1">
    <property type="nucleotide sequence ID" value="NZ_CP064781.1"/>
</dbReference>
<dbReference type="FunFam" id="1.10.510.10:FF:000021">
    <property type="entry name" value="Serine/threonine protein kinase"/>
    <property type="match status" value="1"/>
</dbReference>
<dbReference type="GO" id="GO:0005524">
    <property type="term" value="F:ATP binding"/>
    <property type="evidence" value="ECO:0007669"/>
    <property type="project" value="UniProtKB-UniRule"/>
</dbReference>
<dbReference type="InterPro" id="IPR000719">
    <property type="entry name" value="Prot_kinase_dom"/>
</dbReference>
<evidence type="ECO:0000256" key="4">
    <source>
        <dbReference type="ARBA" id="ARBA00022741"/>
    </source>
</evidence>
<keyword evidence="2 10" id="KW-0723">Serine/threonine-protein kinase</keyword>
<evidence type="ECO:0000256" key="8">
    <source>
        <dbReference type="SAM" id="MobiDB-lite"/>
    </source>
</evidence>
<dbReference type="AlphaFoldDB" id="A0A974Y4G5"/>
<proteinExistence type="predicted"/>
<dbReference type="PROSITE" id="PS00108">
    <property type="entry name" value="PROTEIN_KINASE_ST"/>
    <property type="match status" value="1"/>
</dbReference>
<keyword evidence="11" id="KW-1185">Reference proteome</keyword>
<reference evidence="10" key="1">
    <citation type="submission" date="2020-11" db="EMBL/GenBank/DDBJ databases">
        <title>Azospira restricta DSM 18626 genome sequence.</title>
        <authorList>
            <person name="Moe W.M."/>
        </authorList>
    </citation>
    <scope>NUCLEOTIDE SEQUENCE</scope>
    <source>
        <strain evidence="10">DSM 18626</strain>
    </source>
</reference>